<evidence type="ECO:0000256" key="1">
    <source>
        <dbReference type="SAM" id="Phobius"/>
    </source>
</evidence>
<feature type="transmembrane region" description="Helical" evidence="1">
    <location>
        <begin position="131"/>
        <end position="156"/>
    </location>
</feature>
<dbReference type="AlphaFoldDB" id="A0A5J5EGB5"/>
<feature type="transmembrane region" description="Helical" evidence="1">
    <location>
        <begin position="100"/>
        <end position="125"/>
    </location>
</feature>
<protein>
    <submittedName>
        <fullName evidence="2">Uncharacterized protein</fullName>
    </submittedName>
</protein>
<feature type="transmembrane region" description="Helical" evidence="1">
    <location>
        <begin position="65"/>
        <end position="88"/>
    </location>
</feature>
<keyword evidence="3" id="KW-1185">Reference proteome</keyword>
<keyword evidence="1" id="KW-1133">Transmembrane helix</keyword>
<gene>
    <name evidence="2" type="ORF">FN846DRAFT_913441</name>
</gene>
<reference evidence="2 3" key="1">
    <citation type="submission" date="2019-09" db="EMBL/GenBank/DDBJ databases">
        <title>Draft genome of the ectomycorrhizal ascomycete Sphaerosporella brunnea.</title>
        <authorList>
            <consortium name="DOE Joint Genome Institute"/>
            <person name="Benucci G.M."/>
            <person name="Marozzi G."/>
            <person name="Antonielli L."/>
            <person name="Sanchez S."/>
            <person name="Marco P."/>
            <person name="Wang X."/>
            <person name="Falini L.B."/>
            <person name="Barry K."/>
            <person name="Haridas S."/>
            <person name="Lipzen A."/>
            <person name="Labutti K."/>
            <person name="Grigoriev I.V."/>
            <person name="Murat C."/>
            <person name="Martin F."/>
            <person name="Albertini E."/>
            <person name="Donnini D."/>
            <person name="Bonito G."/>
        </authorList>
    </citation>
    <scope>NUCLEOTIDE SEQUENCE [LARGE SCALE GENOMIC DNA]</scope>
    <source>
        <strain evidence="2 3">Sb_GMNB300</strain>
    </source>
</reference>
<dbReference type="OrthoDB" id="4849929at2759"/>
<accession>A0A5J5EGB5</accession>
<dbReference type="EMBL" id="VXIS01000381">
    <property type="protein sequence ID" value="KAA8893989.1"/>
    <property type="molecule type" value="Genomic_DNA"/>
</dbReference>
<dbReference type="Proteomes" id="UP000326924">
    <property type="component" value="Unassembled WGS sequence"/>
</dbReference>
<keyword evidence="1" id="KW-0812">Transmembrane</keyword>
<name>A0A5J5EGB5_9PEZI</name>
<organism evidence="2 3">
    <name type="scientific">Sphaerosporella brunnea</name>
    <dbReference type="NCBI Taxonomy" id="1250544"/>
    <lineage>
        <taxon>Eukaryota</taxon>
        <taxon>Fungi</taxon>
        <taxon>Dikarya</taxon>
        <taxon>Ascomycota</taxon>
        <taxon>Pezizomycotina</taxon>
        <taxon>Pezizomycetes</taxon>
        <taxon>Pezizales</taxon>
        <taxon>Pyronemataceae</taxon>
        <taxon>Sphaerosporella</taxon>
    </lineage>
</organism>
<proteinExistence type="predicted"/>
<sequence length="200" mass="22056">MPLWLPGVPLTSALNHHDTLLLRRLTRFYKTFNVISALTAGASVGVLSFSEFHPSTSSLARLAEGFLVSSAATAVIAIMLATMFLFRFEDQTYASNRLELALAWIPLLLLDWSIVAFLCGLVAWYAGKNSLWRVLLLSTNISVLMLVAAGVAFWMWRILRPPGGLGAEERKALDMAELGGASLDRNQTDEMRNFVVNNNP</sequence>
<keyword evidence="1" id="KW-0472">Membrane</keyword>
<evidence type="ECO:0000313" key="3">
    <source>
        <dbReference type="Proteomes" id="UP000326924"/>
    </source>
</evidence>
<comment type="caution">
    <text evidence="2">The sequence shown here is derived from an EMBL/GenBank/DDBJ whole genome shotgun (WGS) entry which is preliminary data.</text>
</comment>
<dbReference type="InParanoid" id="A0A5J5EGB5"/>
<evidence type="ECO:0000313" key="2">
    <source>
        <dbReference type="EMBL" id="KAA8893989.1"/>
    </source>
</evidence>
<feature type="transmembrane region" description="Helical" evidence="1">
    <location>
        <begin position="32"/>
        <end position="53"/>
    </location>
</feature>